<evidence type="ECO:0000259" key="11">
    <source>
        <dbReference type="Pfam" id="PF00931"/>
    </source>
</evidence>
<dbReference type="InterPro" id="IPR032675">
    <property type="entry name" value="LRR_dom_sf"/>
</dbReference>
<evidence type="ECO:0000256" key="8">
    <source>
        <dbReference type="ARBA" id="ARBA00022741"/>
    </source>
</evidence>
<comment type="function">
    <text evidence="1">Confers resistance to late blight (Phytophthora infestans) races carrying the avirulence gene Avr1. Resistance proteins guard the plant against pathogens that contain an appropriate avirulence protein via an indirect interaction with this avirulence protein. That triggers a defense system including the hypersensitive response, which restricts the pathogen growth.</text>
</comment>
<dbReference type="SUPFAM" id="SSF52540">
    <property type="entry name" value="P-loop containing nucleoside triphosphate hydrolases"/>
    <property type="match status" value="1"/>
</dbReference>
<keyword evidence="15" id="KW-1185">Reference proteome</keyword>
<evidence type="ECO:0000256" key="2">
    <source>
        <dbReference type="ARBA" id="ARBA00004496"/>
    </source>
</evidence>
<protein>
    <submittedName>
        <fullName evidence="14">Uncharacterized protein</fullName>
    </submittedName>
</protein>
<dbReference type="PANTHER" id="PTHR23155:SF1152">
    <property type="entry name" value="AAA+ ATPASE DOMAIN-CONTAINING PROTEIN"/>
    <property type="match status" value="1"/>
</dbReference>
<evidence type="ECO:0000256" key="6">
    <source>
        <dbReference type="ARBA" id="ARBA00022667"/>
    </source>
</evidence>
<organism evidence="14 15">
    <name type="scientific">Cinchona calisaya</name>
    <dbReference type="NCBI Taxonomy" id="153742"/>
    <lineage>
        <taxon>Eukaryota</taxon>
        <taxon>Viridiplantae</taxon>
        <taxon>Streptophyta</taxon>
        <taxon>Embryophyta</taxon>
        <taxon>Tracheophyta</taxon>
        <taxon>Spermatophyta</taxon>
        <taxon>Magnoliopsida</taxon>
        <taxon>eudicotyledons</taxon>
        <taxon>Gunneridae</taxon>
        <taxon>Pentapetalae</taxon>
        <taxon>asterids</taxon>
        <taxon>lamiids</taxon>
        <taxon>Gentianales</taxon>
        <taxon>Rubiaceae</taxon>
        <taxon>Cinchonoideae</taxon>
        <taxon>Cinchoneae</taxon>
        <taxon>Cinchona</taxon>
    </lineage>
</organism>
<dbReference type="Pfam" id="PF23559">
    <property type="entry name" value="WHD_DRP"/>
    <property type="match status" value="1"/>
</dbReference>
<feature type="domain" description="Disease resistance R13L4/SHOC-2-like LRR" evidence="13">
    <location>
        <begin position="562"/>
        <end position="758"/>
    </location>
</feature>
<keyword evidence="8" id="KW-0547">Nucleotide-binding</keyword>
<keyword evidence="10" id="KW-0067">ATP-binding</keyword>
<name>A0ABD2YWH9_9GENT</name>
<dbReference type="InterPro" id="IPR002182">
    <property type="entry name" value="NB-ARC"/>
</dbReference>
<dbReference type="Proteomes" id="UP001630127">
    <property type="component" value="Unassembled WGS sequence"/>
</dbReference>
<evidence type="ECO:0000256" key="9">
    <source>
        <dbReference type="ARBA" id="ARBA00022821"/>
    </source>
</evidence>
<dbReference type="Gene3D" id="3.80.10.10">
    <property type="entry name" value="Ribonuclease Inhibitor"/>
    <property type="match status" value="1"/>
</dbReference>
<dbReference type="InterPro" id="IPR027417">
    <property type="entry name" value="P-loop_NTPase"/>
</dbReference>
<evidence type="ECO:0000256" key="10">
    <source>
        <dbReference type="ARBA" id="ARBA00022840"/>
    </source>
</evidence>
<keyword evidence="9" id="KW-0611">Plant defense</keyword>
<evidence type="ECO:0000256" key="4">
    <source>
        <dbReference type="ARBA" id="ARBA00022490"/>
    </source>
</evidence>
<dbReference type="InterPro" id="IPR055414">
    <property type="entry name" value="LRR_R13L4/SHOC2-like"/>
</dbReference>
<dbReference type="InterPro" id="IPR042197">
    <property type="entry name" value="Apaf_helical"/>
</dbReference>
<dbReference type="PRINTS" id="PR00364">
    <property type="entry name" value="DISEASERSIST"/>
</dbReference>
<comment type="similarity">
    <text evidence="3">Belongs to the disease resistance NB-LRR family.</text>
</comment>
<dbReference type="GO" id="GO:0005737">
    <property type="term" value="C:cytoplasm"/>
    <property type="evidence" value="ECO:0007669"/>
    <property type="project" value="UniProtKB-SubCell"/>
</dbReference>
<dbReference type="FunFam" id="3.40.50.300:FF:001091">
    <property type="entry name" value="Probable disease resistance protein At1g61300"/>
    <property type="match status" value="1"/>
</dbReference>
<dbReference type="GO" id="GO:0009626">
    <property type="term" value="P:plant-type hypersensitive response"/>
    <property type="evidence" value="ECO:0007669"/>
    <property type="project" value="UniProtKB-KW"/>
</dbReference>
<evidence type="ECO:0000259" key="13">
    <source>
        <dbReference type="Pfam" id="PF23598"/>
    </source>
</evidence>
<comment type="subcellular location">
    <subcellularLocation>
        <location evidence="2">Cytoplasm</location>
    </subcellularLocation>
</comment>
<gene>
    <name evidence="14" type="ORF">ACH5RR_029786</name>
</gene>
<dbReference type="GO" id="GO:0005524">
    <property type="term" value="F:ATP binding"/>
    <property type="evidence" value="ECO:0007669"/>
    <property type="project" value="UniProtKB-KW"/>
</dbReference>
<dbReference type="EMBL" id="JBJUIK010000012">
    <property type="protein sequence ID" value="KAL3510385.1"/>
    <property type="molecule type" value="Genomic_DNA"/>
</dbReference>
<evidence type="ECO:0000256" key="3">
    <source>
        <dbReference type="ARBA" id="ARBA00008894"/>
    </source>
</evidence>
<comment type="caution">
    <text evidence="14">The sequence shown here is derived from an EMBL/GenBank/DDBJ whole genome shotgun (WGS) entry which is preliminary data.</text>
</comment>
<keyword evidence="6" id="KW-0381">Hypersensitive response</keyword>
<feature type="domain" description="Disease resistance protein winged helix" evidence="12">
    <location>
        <begin position="417"/>
        <end position="487"/>
    </location>
</feature>
<dbReference type="InterPro" id="IPR036388">
    <property type="entry name" value="WH-like_DNA-bd_sf"/>
</dbReference>
<dbReference type="Gene3D" id="3.40.50.300">
    <property type="entry name" value="P-loop containing nucleotide triphosphate hydrolases"/>
    <property type="match status" value="1"/>
</dbReference>
<dbReference type="Gene3D" id="1.10.10.10">
    <property type="entry name" value="Winged helix-like DNA-binding domain superfamily/Winged helix DNA-binding domain"/>
    <property type="match status" value="1"/>
</dbReference>
<dbReference type="FunFam" id="1.10.10.10:FF:000322">
    <property type="entry name" value="Probable disease resistance protein At1g63360"/>
    <property type="match status" value="1"/>
</dbReference>
<evidence type="ECO:0000259" key="12">
    <source>
        <dbReference type="Pfam" id="PF23559"/>
    </source>
</evidence>
<dbReference type="Gene3D" id="1.10.8.430">
    <property type="entry name" value="Helical domain of apoptotic protease-activating factors"/>
    <property type="match status" value="1"/>
</dbReference>
<evidence type="ECO:0000256" key="5">
    <source>
        <dbReference type="ARBA" id="ARBA00022614"/>
    </source>
</evidence>
<dbReference type="PANTHER" id="PTHR23155">
    <property type="entry name" value="DISEASE RESISTANCE PROTEIN RP"/>
    <property type="match status" value="1"/>
</dbReference>
<proteinExistence type="inferred from homology"/>
<dbReference type="GO" id="GO:0051607">
    <property type="term" value="P:defense response to virus"/>
    <property type="evidence" value="ECO:0007669"/>
    <property type="project" value="UniProtKB-ARBA"/>
</dbReference>
<dbReference type="InterPro" id="IPR044974">
    <property type="entry name" value="Disease_R_plants"/>
</dbReference>
<dbReference type="AlphaFoldDB" id="A0ABD2YWH9"/>
<evidence type="ECO:0000313" key="14">
    <source>
        <dbReference type="EMBL" id="KAL3510385.1"/>
    </source>
</evidence>
<keyword evidence="4" id="KW-0963">Cytoplasm</keyword>
<dbReference type="Pfam" id="PF23598">
    <property type="entry name" value="LRR_14"/>
    <property type="match status" value="1"/>
</dbReference>
<evidence type="ECO:0000256" key="1">
    <source>
        <dbReference type="ARBA" id="ARBA00002074"/>
    </source>
</evidence>
<keyword evidence="5" id="KW-0433">Leucine-rich repeat</keyword>
<sequence>MAYVAITSLKQTLDHLMMNWKLEFTFDEVKHLQDLTEKISVIEKMLQDSANKRVIDHKKIKHLEGCIRDMAHKAEDFIEEYLYIKAEASDVAAFEEELNLQCHLLEVLNEINSIRTLLTKIYQESDAAAIKLQRASNTRSIEHLSGWSSNPKENDHMVVGIDNDLLKIKDRLTGLPSKLDIITIVGMGGIGKTTLGRKVFNDPLIEYHFYIRAWVTVSQKYVLRDVLLGLLCSFTKIGDEVFNEKNEKLAELLYRNLKGQRYLIVMDAVWEGKILCDLKRSFPDDKNGSRIVLTSRLIDVAMSVNLDRHQHHMNFLSLIDSWMLLRNEVFSKESCPLDLEVIGKEIAQKCQGLPLAILAVAGHLSSINKTGECWMSVANGIRSLESEDQENCLDILGLSYMSLPHHLKACFLYLGAFPPDFEIPVWRLIRLWVAEGILRAEWPKSLEQVAEMCLQDLISRSLVMVRKRKSDGGIKSCGVHDLVRDLIFREAEKEDFLLVVESDAKFLPRYAYDKRRLCFHHQIGRSMLNSSRSNVDHLSHMKPSILPNRSILFYGRLQVTEFHKMLDSHVSFTDFKLLRVLEILFRFFEDFPVEVTFLVHLRYLALSTNTYFPTCLSQLWNLQTLINEHYKIVNLPTDIWKMPQLRLLYLKNGGCIPYPIGSRALTEINTLVLPNLNKLSTINFAGCYRELVACVPNLKKLGIRVMQFKSFPAHNCLNDLLYLSELEKLKCIFLERDNQLFHWNAFPPKLRKLTLGGSFLPWEKMKSIGMLPNLEVLKLKDYAFSGPEWQVAEDEFCQLKYLLIDGTDLVHWGVTGSHFQRLRQLILRCCRHLNEIPIGVGEIPTLQIIDLDDSSTLAVSSARLIQEEQHSWGNDGLIVRIHPRD</sequence>
<dbReference type="Pfam" id="PF00931">
    <property type="entry name" value="NB-ARC"/>
    <property type="match status" value="1"/>
</dbReference>
<dbReference type="Gene3D" id="1.20.5.4130">
    <property type="match status" value="1"/>
</dbReference>
<dbReference type="InterPro" id="IPR058922">
    <property type="entry name" value="WHD_DRP"/>
</dbReference>
<keyword evidence="7" id="KW-0677">Repeat</keyword>
<evidence type="ECO:0000256" key="7">
    <source>
        <dbReference type="ARBA" id="ARBA00022737"/>
    </source>
</evidence>
<feature type="domain" description="NB-ARC" evidence="11">
    <location>
        <begin position="165"/>
        <end position="334"/>
    </location>
</feature>
<evidence type="ECO:0000313" key="15">
    <source>
        <dbReference type="Proteomes" id="UP001630127"/>
    </source>
</evidence>
<dbReference type="SUPFAM" id="SSF52058">
    <property type="entry name" value="L domain-like"/>
    <property type="match status" value="1"/>
</dbReference>
<reference evidence="14 15" key="1">
    <citation type="submission" date="2024-11" db="EMBL/GenBank/DDBJ databases">
        <title>A near-complete genome assembly of Cinchona calisaya.</title>
        <authorList>
            <person name="Lian D.C."/>
            <person name="Zhao X.W."/>
            <person name="Wei L."/>
        </authorList>
    </citation>
    <scope>NUCLEOTIDE SEQUENCE [LARGE SCALE GENOMIC DNA]</scope>
    <source>
        <tissue evidence="14">Nenye</tissue>
    </source>
</reference>
<accession>A0ABD2YWH9</accession>